<dbReference type="KEGG" id="gni:GNIT_1203"/>
<name>G4QKD1_GLANF</name>
<proteinExistence type="predicted"/>
<evidence type="ECO:0000313" key="2">
    <source>
        <dbReference type="Proteomes" id="UP000009282"/>
    </source>
</evidence>
<dbReference type="Proteomes" id="UP000009282">
    <property type="component" value="Chromosome"/>
</dbReference>
<dbReference type="EMBL" id="CP003060">
    <property type="protein sequence ID" value="AEP29330.1"/>
    <property type="molecule type" value="Genomic_DNA"/>
</dbReference>
<sequence length="42" mass="4562">MSGDTLLSNFLVKKALLGSSLLISAALKRDDYKLRMIDVAHG</sequence>
<protein>
    <submittedName>
        <fullName evidence="1">Uncharacterized protein</fullName>
    </submittedName>
</protein>
<gene>
    <name evidence="1" type="ordered locus">GNIT_1203</name>
</gene>
<dbReference type="HOGENOM" id="CLU_3252177_0_0_6"/>
<reference evidence="1 2" key="1">
    <citation type="journal article" date="2011" name="J. Bacteriol.">
        <title>Complete genome sequence of seawater bacterium Glaciecola nitratireducens FR1064T.</title>
        <authorList>
            <person name="Bian F."/>
            <person name="Qin Q.L."/>
            <person name="Xie B.B."/>
            <person name="Shu Y.L."/>
            <person name="Zhang X.Y."/>
            <person name="Yu Y."/>
            <person name="Chen B."/>
            <person name="Chen X.L."/>
            <person name="Zhou B.C."/>
            <person name="Zhang Y.Z."/>
        </authorList>
    </citation>
    <scope>NUCLEOTIDE SEQUENCE [LARGE SCALE GENOMIC DNA]</scope>
    <source>
        <strain evidence="2">JCM 12485 / KCTC 12276 / FR1064</strain>
    </source>
</reference>
<accession>G4QKD1</accession>
<evidence type="ECO:0000313" key="1">
    <source>
        <dbReference type="EMBL" id="AEP29330.1"/>
    </source>
</evidence>
<dbReference type="AlphaFoldDB" id="G4QKD1"/>
<keyword evidence="2" id="KW-1185">Reference proteome</keyword>
<organism evidence="1 2">
    <name type="scientific">Glaciecola nitratireducens (strain JCM 12485 / KCTC 12276 / FR1064)</name>
    <dbReference type="NCBI Taxonomy" id="1085623"/>
    <lineage>
        <taxon>Bacteria</taxon>
        <taxon>Pseudomonadati</taxon>
        <taxon>Pseudomonadota</taxon>
        <taxon>Gammaproteobacteria</taxon>
        <taxon>Alteromonadales</taxon>
        <taxon>Alteromonadaceae</taxon>
        <taxon>Brumicola</taxon>
    </lineage>
</organism>